<evidence type="ECO:0000313" key="2">
    <source>
        <dbReference type="Proteomes" id="UP000326950"/>
    </source>
</evidence>
<dbReference type="InterPro" id="IPR052998">
    <property type="entry name" value="Hetero-Diels-Alderase-like"/>
</dbReference>
<keyword evidence="2" id="KW-1185">Reference proteome</keyword>
<dbReference type="InterPro" id="IPR011042">
    <property type="entry name" value="6-blade_b-propeller_TolB-like"/>
</dbReference>
<dbReference type="OrthoDB" id="9977941at2759"/>
<evidence type="ECO:0008006" key="3">
    <source>
        <dbReference type="Google" id="ProtNLM"/>
    </source>
</evidence>
<dbReference type="EMBL" id="ML738588">
    <property type="protein sequence ID" value="KAE8167597.1"/>
    <property type="molecule type" value="Genomic_DNA"/>
</dbReference>
<evidence type="ECO:0000313" key="1">
    <source>
        <dbReference type="EMBL" id="KAE8167597.1"/>
    </source>
</evidence>
<reference evidence="1 2" key="1">
    <citation type="submission" date="2019-04" db="EMBL/GenBank/DDBJ databases">
        <title>Friends and foes A comparative genomics study of 23 Aspergillus species from section Flavi.</title>
        <authorList>
            <consortium name="DOE Joint Genome Institute"/>
            <person name="Kjaerbolling I."/>
            <person name="Vesth T."/>
            <person name="Frisvad J.C."/>
            <person name="Nybo J.L."/>
            <person name="Theobald S."/>
            <person name="Kildgaard S."/>
            <person name="Isbrandt T."/>
            <person name="Kuo A."/>
            <person name="Sato A."/>
            <person name="Lyhne E.K."/>
            <person name="Kogle M.E."/>
            <person name="Wiebenga A."/>
            <person name="Kun R.S."/>
            <person name="Lubbers R.J."/>
            <person name="Makela M.R."/>
            <person name="Barry K."/>
            <person name="Chovatia M."/>
            <person name="Clum A."/>
            <person name="Daum C."/>
            <person name="Haridas S."/>
            <person name="He G."/>
            <person name="LaButti K."/>
            <person name="Lipzen A."/>
            <person name="Mondo S."/>
            <person name="Riley R."/>
            <person name="Salamov A."/>
            <person name="Simmons B.A."/>
            <person name="Magnuson J.K."/>
            <person name="Henrissat B."/>
            <person name="Mortensen U.H."/>
            <person name="Larsen T.O."/>
            <person name="Devries R.P."/>
            <person name="Grigoriev I.V."/>
            <person name="Machida M."/>
            <person name="Baker S.E."/>
            <person name="Andersen M.R."/>
        </authorList>
    </citation>
    <scope>NUCLEOTIDE SEQUENCE [LARGE SCALE GENOMIC DNA]</scope>
    <source>
        <strain evidence="1 2">CBS 117626</strain>
    </source>
</reference>
<dbReference type="Proteomes" id="UP000326950">
    <property type="component" value="Unassembled WGS sequence"/>
</dbReference>
<gene>
    <name evidence="1" type="ORF">BDV40DRAFT_295222</name>
</gene>
<proteinExistence type="predicted"/>
<name>A0A5N6VA29_ASPTM</name>
<dbReference type="SUPFAM" id="SSF63829">
    <property type="entry name" value="Calcium-dependent phosphotriesterase"/>
    <property type="match status" value="1"/>
</dbReference>
<dbReference type="PANTHER" id="PTHR42060:SF3">
    <property type="entry name" value="SMP-30_GLUCONOLACTONASE_LRE-LIKE REGION DOMAIN-CONTAINING PROTEIN"/>
    <property type="match status" value="1"/>
</dbReference>
<dbReference type="AlphaFoldDB" id="A0A5N6VA29"/>
<sequence length="313" mass="33852">MALHAHQDATSKHQRISPPSYTVDVLYQFPYGERPENIAQRTNGNLLVTLSDRSELYEINPQKPGSIQLVHNFTGASFLTGIVEFENNRFAVAVNGNSVWEINLNSNLTATASLMVEIPNAGFLNGIARLGHRSSFVVVADSSKGLVWRVDMHSGNYSVALQDDTMAPEDVFGLALGINGIRLLDDYLYFSNTPKHLFCRVRIDLSTGLAKGPYEAVAREALADDFTLSPFGTAYLASSFENTITEVLPNGQHTALAGSLNSTTIPGPASILLDPSKSPVETFFITTNGAELSPVNGTFSVGGQVLVLRRGHP</sequence>
<protein>
    <recommendedName>
        <fullName evidence="3">SMP-30/Gluconolactonase/LRE-like region domain-containing protein</fullName>
    </recommendedName>
</protein>
<dbReference type="Gene3D" id="2.120.10.30">
    <property type="entry name" value="TolB, C-terminal domain"/>
    <property type="match status" value="1"/>
</dbReference>
<dbReference type="PANTHER" id="PTHR42060">
    <property type="entry name" value="NHL REPEAT-CONTAINING PROTEIN-RELATED"/>
    <property type="match status" value="1"/>
</dbReference>
<organism evidence="1 2">
    <name type="scientific">Aspergillus tamarii</name>
    <dbReference type="NCBI Taxonomy" id="41984"/>
    <lineage>
        <taxon>Eukaryota</taxon>
        <taxon>Fungi</taxon>
        <taxon>Dikarya</taxon>
        <taxon>Ascomycota</taxon>
        <taxon>Pezizomycotina</taxon>
        <taxon>Eurotiomycetes</taxon>
        <taxon>Eurotiomycetidae</taxon>
        <taxon>Eurotiales</taxon>
        <taxon>Aspergillaceae</taxon>
        <taxon>Aspergillus</taxon>
        <taxon>Aspergillus subgen. Circumdati</taxon>
    </lineage>
</organism>
<accession>A0A5N6VA29</accession>